<dbReference type="Gene3D" id="1.10.3720.10">
    <property type="entry name" value="MetI-like"/>
    <property type="match status" value="1"/>
</dbReference>
<dbReference type="GO" id="GO:0055085">
    <property type="term" value="P:transmembrane transport"/>
    <property type="evidence" value="ECO:0007669"/>
    <property type="project" value="InterPro"/>
</dbReference>
<keyword evidence="2 7" id="KW-0813">Transport</keyword>
<evidence type="ECO:0000256" key="7">
    <source>
        <dbReference type="RuleBase" id="RU363032"/>
    </source>
</evidence>
<sequence>MRNVGFVLSLTCFGLLVIAALLAPWIAPYLPSDPVHMPYAPPGDGGLLGADSLGRDMLSRILFGLRYTLGIALSVSALAAVAGVVLAFLAAFRRGWTDILLGRLVDAIMSVPQIIFALVVLAVAGVSLTTLVLTMAVLEATLFYRVIRPVAGDVVAMDYVEVARLRGEGLGWYLVREILPNAAPTLIAEFGIRIAYAVLFISGLSFLGVGVQPPAADLGGLVRENALAISVGQLSPLAPAFCIALITLSVNGIVDWFIHKYSVRAELG</sequence>
<dbReference type="GO" id="GO:0005886">
    <property type="term" value="C:plasma membrane"/>
    <property type="evidence" value="ECO:0007669"/>
    <property type="project" value="UniProtKB-SubCell"/>
</dbReference>
<dbReference type="STRING" id="411945.GA0061102_1009121"/>
<feature type="transmembrane region" description="Helical" evidence="7">
    <location>
        <begin position="236"/>
        <end position="258"/>
    </location>
</feature>
<feature type="transmembrane region" description="Helical" evidence="7">
    <location>
        <begin position="194"/>
        <end position="216"/>
    </location>
</feature>
<evidence type="ECO:0000256" key="2">
    <source>
        <dbReference type="ARBA" id="ARBA00022448"/>
    </source>
</evidence>
<organism evidence="9 10">
    <name type="scientific">Rhizobium miluonense</name>
    <dbReference type="NCBI Taxonomy" id="411945"/>
    <lineage>
        <taxon>Bacteria</taxon>
        <taxon>Pseudomonadati</taxon>
        <taxon>Pseudomonadota</taxon>
        <taxon>Alphaproteobacteria</taxon>
        <taxon>Hyphomicrobiales</taxon>
        <taxon>Rhizobiaceae</taxon>
        <taxon>Rhizobium/Agrobacterium group</taxon>
        <taxon>Rhizobium</taxon>
    </lineage>
</organism>
<comment type="subcellular location">
    <subcellularLocation>
        <location evidence="1 7">Cell membrane</location>
        <topology evidence="1 7">Multi-pass membrane protein</topology>
    </subcellularLocation>
</comment>
<keyword evidence="4 7" id="KW-0812">Transmembrane</keyword>
<dbReference type="InterPro" id="IPR035906">
    <property type="entry name" value="MetI-like_sf"/>
</dbReference>
<gene>
    <name evidence="9" type="ORF">GA0061102_1009121</name>
</gene>
<evidence type="ECO:0000256" key="4">
    <source>
        <dbReference type="ARBA" id="ARBA00022692"/>
    </source>
</evidence>
<keyword evidence="10" id="KW-1185">Reference proteome</keyword>
<dbReference type="InterPro" id="IPR025966">
    <property type="entry name" value="OppC_N"/>
</dbReference>
<keyword evidence="5 7" id="KW-1133">Transmembrane helix</keyword>
<evidence type="ECO:0000256" key="3">
    <source>
        <dbReference type="ARBA" id="ARBA00022475"/>
    </source>
</evidence>
<dbReference type="PANTHER" id="PTHR43386:SF25">
    <property type="entry name" value="PEPTIDE ABC TRANSPORTER PERMEASE PROTEIN"/>
    <property type="match status" value="1"/>
</dbReference>
<proteinExistence type="inferred from homology"/>
<comment type="similarity">
    <text evidence="7">Belongs to the binding-protein-dependent transport system permease family.</text>
</comment>
<feature type="transmembrane region" description="Helical" evidence="7">
    <location>
        <begin position="112"/>
        <end position="138"/>
    </location>
</feature>
<dbReference type="SUPFAM" id="SSF161098">
    <property type="entry name" value="MetI-like"/>
    <property type="match status" value="1"/>
</dbReference>
<dbReference type="AlphaFoldDB" id="A0A1C3V7T9"/>
<dbReference type="CDD" id="cd06261">
    <property type="entry name" value="TM_PBP2"/>
    <property type="match status" value="1"/>
</dbReference>
<evidence type="ECO:0000259" key="8">
    <source>
        <dbReference type="PROSITE" id="PS50928"/>
    </source>
</evidence>
<name>A0A1C3V7T9_9HYPH</name>
<evidence type="ECO:0000256" key="1">
    <source>
        <dbReference type="ARBA" id="ARBA00004651"/>
    </source>
</evidence>
<keyword evidence="3" id="KW-1003">Cell membrane</keyword>
<accession>A0A1C3V7T9</accession>
<dbReference type="InterPro" id="IPR050366">
    <property type="entry name" value="BP-dependent_transpt_permease"/>
</dbReference>
<evidence type="ECO:0000313" key="10">
    <source>
        <dbReference type="Proteomes" id="UP000199435"/>
    </source>
</evidence>
<dbReference type="OrthoDB" id="9766870at2"/>
<evidence type="ECO:0000256" key="5">
    <source>
        <dbReference type="ARBA" id="ARBA00022989"/>
    </source>
</evidence>
<dbReference type="EMBL" id="FMAH01000009">
    <property type="protein sequence ID" value="SCB23803.1"/>
    <property type="molecule type" value="Genomic_DNA"/>
</dbReference>
<evidence type="ECO:0000313" key="9">
    <source>
        <dbReference type="EMBL" id="SCB23803.1"/>
    </source>
</evidence>
<protein>
    <submittedName>
        <fullName evidence="9">Peptide/nickel transport system permease protein</fullName>
    </submittedName>
</protein>
<feature type="domain" description="ABC transmembrane type-1" evidence="8">
    <location>
        <begin position="65"/>
        <end position="254"/>
    </location>
</feature>
<dbReference type="Pfam" id="PF12911">
    <property type="entry name" value="OppC_N"/>
    <property type="match status" value="1"/>
</dbReference>
<dbReference type="Proteomes" id="UP000199435">
    <property type="component" value="Unassembled WGS sequence"/>
</dbReference>
<dbReference type="PROSITE" id="PS50928">
    <property type="entry name" value="ABC_TM1"/>
    <property type="match status" value="1"/>
</dbReference>
<dbReference type="PANTHER" id="PTHR43386">
    <property type="entry name" value="OLIGOPEPTIDE TRANSPORT SYSTEM PERMEASE PROTEIN APPC"/>
    <property type="match status" value="1"/>
</dbReference>
<dbReference type="Pfam" id="PF00528">
    <property type="entry name" value="BPD_transp_1"/>
    <property type="match status" value="1"/>
</dbReference>
<feature type="transmembrane region" description="Helical" evidence="7">
    <location>
        <begin position="6"/>
        <end position="27"/>
    </location>
</feature>
<reference evidence="10" key="1">
    <citation type="submission" date="2016-08" db="EMBL/GenBank/DDBJ databases">
        <authorList>
            <person name="Varghese N."/>
            <person name="Submissions Spin"/>
        </authorList>
    </citation>
    <scope>NUCLEOTIDE SEQUENCE [LARGE SCALE GENOMIC DNA]</scope>
    <source>
        <strain evidence="10">HAMBI 2971</strain>
    </source>
</reference>
<keyword evidence="6 7" id="KW-0472">Membrane</keyword>
<evidence type="ECO:0000256" key="6">
    <source>
        <dbReference type="ARBA" id="ARBA00023136"/>
    </source>
</evidence>
<feature type="transmembrane region" description="Helical" evidence="7">
    <location>
        <begin position="67"/>
        <end position="92"/>
    </location>
</feature>
<dbReference type="InterPro" id="IPR000515">
    <property type="entry name" value="MetI-like"/>
</dbReference>